<evidence type="ECO:0008006" key="4">
    <source>
        <dbReference type="Google" id="ProtNLM"/>
    </source>
</evidence>
<sequence length="609" mass="69608">MSLTKNTTPCTYEDISQKPPEYHPGSLSILYPEEKHVAGGKSSKGPPPTYGALEFLSNRVNRKIITFELKNISEIQASTKNPKLRIVVKTGVILKSTDSQASRPETKAYIFKFQNSKERDKTKKVLGDRWEIAKGAKQVKANSREAQDAALKVAVLRSNPNMQQAYTELVKEKKIMTTKEFFDQAHVKQEVLKHQQKELELGPLNDVIAEVRKRVERQRLSPGENVYLPPHLVANILKVYPTVRLAYEMWVPHKFDEDKFWTMFCQSALVHYDNPDIMRDDQFVSSHRENLEKQKRSMEANHPVNRTVDLVREENPFEEEYAMKEDNAPRREGINELDTLHDINLTSNCIIKSTLKDHVVQENHSEATRSIFMGVSNDTDEDHEHLKIDDKRAYFEQTKGADVNAALNEEQRREILESIFKDLRSSTERLQLREVVLDPEEEWQDIFHVDMNEQVFSDLDRKSQSTSSLHMSQMSSDEASIQRIKAQFLSINQLLRPLWTLLQQPQRVLVGIPATKLNLILQELKKKEDELKKTRKNESSMGGIIQPILDSIEIAFDQAANLGFRLGGDRSPIAQQRSPSAAGANSGTAEMSAAPKVKKSSFKMSFGKK</sequence>
<reference evidence="3" key="1">
    <citation type="submission" date="2021-01" db="EMBL/GenBank/DDBJ databases">
        <authorList>
            <person name="Corre E."/>
            <person name="Pelletier E."/>
            <person name="Niang G."/>
            <person name="Scheremetjew M."/>
            <person name="Finn R."/>
            <person name="Kale V."/>
            <person name="Holt S."/>
            <person name="Cochrane G."/>
            <person name="Meng A."/>
            <person name="Brown T."/>
            <person name="Cohen L."/>
        </authorList>
    </citation>
    <scope>NUCLEOTIDE SEQUENCE</scope>
    <source>
        <strain evidence="3">WS</strain>
    </source>
</reference>
<dbReference type="EMBL" id="HBGD01003322">
    <property type="protein sequence ID" value="CAD9079512.1"/>
    <property type="molecule type" value="Transcribed_RNA"/>
</dbReference>
<dbReference type="GO" id="GO:0000439">
    <property type="term" value="C:transcription factor TFIIH core complex"/>
    <property type="evidence" value="ECO:0007669"/>
    <property type="project" value="InterPro"/>
</dbReference>
<gene>
    <name evidence="3" type="ORF">PCOS0759_LOCUS2746</name>
</gene>
<evidence type="ECO:0000256" key="1">
    <source>
        <dbReference type="SAM" id="Coils"/>
    </source>
</evidence>
<accession>A0A7S1KNN2</accession>
<protein>
    <recommendedName>
        <fullName evidence="4">BSD domain-containing protein</fullName>
    </recommendedName>
</protein>
<organism evidence="3">
    <name type="scientific">Percolomonas cosmopolitus</name>
    <dbReference type="NCBI Taxonomy" id="63605"/>
    <lineage>
        <taxon>Eukaryota</taxon>
        <taxon>Discoba</taxon>
        <taxon>Heterolobosea</taxon>
        <taxon>Tetramitia</taxon>
        <taxon>Eutetramitia</taxon>
        <taxon>Percolomonadidae</taxon>
        <taxon>Percolomonas</taxon>
    </lineage>
</organism>
<feature type="region of interest" description="Disordered" evidence="2">
    <location>
        <begin position="570"/>
        <end position="609"/>
    </location>
</feature>
<feature type="compositionally biased region" description="Polar residues" evidence="2">
    <location>
        <begin position="573"/>
        <end position="589"/>
    </location>
</feature>
<feature type="compositionally biased region" description="Polar residues" evidence="2">
    <location>
        <begin position="1"/>
        <end position="10"/>
    </location>
</feature>
<proteinExistence type="predicted"/>
<evidence type="ECO:0000256" key="2">
    <source>
        <dbReference type="SAM" id="MobiDB-lite"/>
    </source>
</evidence>
<dbReference type="AlphaFoldDB" id="A0A7S1KNN2"/>
<evidence type="ECO:0000313" key="3">
    <source>
        <dbReference type="EMBL" id="CAD9079512.1"/>
    </source>
</evidence>
<feature type="compositionally biased region" description="Basic residues" evidence="2">
    <location>
        <begin position="596"/>
        <end position="609"/>
    </location>
</feature>
<dbReference type="InterPro" id="IPR027079">
    <property type="entry name" value="Tfb1/GTF2H1"/>
</dbReference>
<keyword evidence="1" id="KW-0175">Coiled coil</keyword>
<feature type="coiled-coil region" evidence="1">
    <location>
        <begin position="514"/>
        <end position="541"/>
    </location>
</feature>
<dbReference type="PANTHER" id="PTHR12856">
    <property type="entry name" value="TRANSCRIPTION INITIATION FACTOR IIH-RELATED"/>
    <property type="match status" value="1"/>
</dbReference>
<dbReference type="GO" id="GO:0006351">
    <property type="term" value="P:DNA-templated transcription"/>
    <property type="evidence" value="ECO:0007669"/>
    <property type="project" value="InterPro"/>
</dbReference>
<name>A0A7S1KNN2_9EUKA</name>
<feature type="region of interest" description="Disordered" evidence="2">
    <location>
        <begin position="1"/>
        <end position="26"/>
    </location>
</feature>
<dbReference type="GO" id="GO:0006289">
    <property type="term" value="P:nucleotide-excision repair"/>
    <property type="evidence" value="ECO:0007669"/>
    <property type="project" value="InterPro"/>
</dbReference>